<evidence type="ECO:0008006" key="4">
    <source>
        <dbReference type="Google" id="ProtNLM"/>
    </source>
</evidence>
<dbReference type="RefSeq" id="WP_136436684.1">
    <property type="nucleotide sequence ID" value="NZ_JBHSNS010000001.1"/>
</dbReference>
<gene>
    <name evidence="2" type="ORF">ACFPQB_03475</name>
</gene>
<reference evidence="3" key="1">
    <citation type="journal article" date="2019" name="Int. J. Syst. Evol. Microbiol.">
        <title>The Global Catalogue of Microorganisms (GCM) 10K type strain sequencing project: providing services to taxonomists for standard genome sequencing and annotation.</title>
        <authorList>
            <consortium name="The Broad Institute Genomics Platform"/>
            <consortium name="The Broad Institute Genome Sequencing Center for Infectious Disease"/>
            <person name="Wu L."/>
            <person name="Ma J."/>
        </authorList>
    </citation>
    <scope>NUCLEOTIDE SEQUENCE [LARGE SCALE GENOMIC DNA]</scope>
    <source>
        <strain evidence="3">YIM 94188</strain>
    </source>
</reference>
<dbReference type="EMBL" id="JBHSNS010000001">
    <property type="protein sequence ID" value="MFC5727962.1"/>
    <property type="molecule type" value="Genomic_DNA"/>
</dbReference>
<organism evidence="2 3">
    <name type="scientific">Nocardioides vastitatis</name>
    <dbReference type="NCBI Taxonomy" id="2568655"/>
    <lineage>
        <taxon>Bacteria</taxon>
        <taxon>Bacillati</taxon>
        <taxon>Actinomycetota</taxon>
        <taxon>Actinomycetes</taxon>
        <taxon>Propionibacteriales</taxon>
        <taxon>Nocardioidaceae</taxon>
        <taxon>Nocardioides</taxon>
    </lineage>
</organism>
<evidence type="ECO:0000256" key="1">
    <source>
        <dbReference type="SAM" id="SignalP"/>
    </source>
</evidence>
<dbReference type="Proteomes" id="UP001596072">
    <property type="component" value="Unassembled WGS sequence"/>
</dbReference>
<keyword evidence="1" id="KW-0732">Signal</keyword>
<protein>
    <recommendedName>
        <fullName evidence="4">DUF4352 domain-containing protein</fullName>
    </recommendedName>
</protein>
<name>A0ABW0ZBL0_9ACTN</name>
<sequence>MRIPTSRLTLAGLALLAPALAGCGDEDGGGTDEDEPAPLGTAVEIEFYGTDGSDQAQGSGTVAITAVRQGAITDLTGAGYTLDPEEEATTPYYVDIAFQNNGDTPVDLRSPSGEDQDGNLIHSLTLINLGDGPDFEPCPDVPDTLAAGQAGKGCAIILVPDGRELEQISYLPGGTAGFIYWDSGL</sequence>
<feature type="chain" id="PRO_5045142337" description="DUF4352 domain-containing protein" evidence="1">
    <location>
        <begin position="22"/>
        <end position="185"/>
    </location>
</feature>
<feature type="signal peptide" evidence="1">
    <location>
        <begin position="1"/>
        <end position="21"/>
    </location>
</feature>
<proteinExistence type="predicted"/>
<dbReference type="PROSITE" id="PS51257">
    <property type="entry name" value="PROKAR_LIPOPROTEIN"/>
    <property type="match status" value="1"/>
</dbReference>
<evidence type="ECO:0000313" key="3">
    <source>
        <dbReference type="Proteomes" id="UP001596072"/>
    </source>
</evidence>
<accession>A0ABW0ZBL0</accession>
<keyword evidence="3" id="KW-1185">Reference proteome</keyword>
<evidence type="ECO:0000313" key="2">
    <source>
        <dbReference type="EMBL" id="MFC5727962.1"/>
    </source>
</evidence>
<comment type="caution">
    <text evidence="2">The sequence shown here is derived from an EMBL/GenBank/DDBJ whole genome shotgun (WGS) entry which is preliminary data.</text>
</comment>